<evidence type="ECO:0000256" key="1">
    <source>
        <dbReference type="SAM" id="MobiDB-lite"/>
    </source>
</evidence>
<accession>A0AAD5T2H1</accession>
<comment type="caution">
    <text evidence="4">The sequence shown here is derived from an EMBL/GenBank/DDBJ whole genome shotgun (WGS) entry which is preliminary data.</text>
</comment>
<keyword evidence="2" id="KW-0812">Transmembrane</keyword>
<dbReference type="AlphaFoldDB" id="A0AAD5T2H1"/>
<keyword evidence="2" id="KW-0472">Membrane</keyword>
<feature type="chain" id="PRO_5042069922" description="Extracellular membrane protein CFEM domain-containing protein" evidence="3">
    <location>
        <begin position="17"/>
        <end position="299"/>
    </location>
</feature>
<feature type="region of interest" description="Disordered" evidence="1">
    <location>
        <begin position="258"/>
        <end position="280"/>
    </location>
</feature>
<evidence type="ECO:0000256" key="3">
    <source>
        <dbReference type="SAM" id="SignalP"/>
    </source>
</evidence>
<keyword evidence="2" id="KW-1133">Transmembrane helix</keyword>
<feature type="transmembrane region" description="Helical" evidence="2">
    <location>
        <begin position="225"/>
        <end position="249"/>
    </location>
</feature>
<evidence type="ECO:0008006" key="6">
    <source>
        <dbReference type="Google" id="ProtNLM"/>
    </source>
</evidence>
<organism evidence="4 5">
    <name type="scientific">Physocladia obscura</name>
    <dbReference type="NCBI Taxonomy" id="109957"/>
    <lineage>
        <taxon>Eukaryota</taxon>
        <taxon>Fungi</taxon>
        <taxon>Fungi incertae sedis</taxon>
        <taxon>Chytridiomycota</taxon>
        <taxon>Chytridiomycota incertae sedis</taxon>
        <taxon>Chytridiomycetes</taxon>
        <taxon>Chytridiales</taxon>
        <taxon>Chytriomycetaceae</taxon>
        <taxon>Physocladia</taxon>
    </lineage>
</organism>
<dbReference type="EMBL" id="JADGJH010000735">
    <property type="protein sequence ID" value="KAJ3123475.1"/>
    <property type="molecule type" value="Genomic_DNA"/>
</dbReference>
<feature type="signal peptide" evidence="3">
    <location>
        <begin position="1"/>
        <end position="16"/>
    </location>
</feature>
<gene>
    <name evidence="4" type="ORF">HK100_011588</name>
</gene>
<protein>
    <recommendedName>
        <fullName evidence="6">Extracellular membrane protein CFEM domain-containing protein</fullName>
    </recommendedName>
</protein>
<evidence type="ECO:0000313" key="5">
    <source>
        <dbReference type="Proteomes" id="UP001211907"/>
    </source>
</evidence>
<name>A0AAD5T2H1_9FUNG</name>
<evidence type="ECO:0000256" key="2">
    <source>
        <dbReference type="SAM" id="Phobius"/>
    </source>
</evidence>
<keyword evidence="3" id="KW-0732">Signal</keyword>
<reference evidence="4" key="1">
    <citation type="submission" date="2020-05" db="EMBL/GenBank/DDBJ databases">
        <title>Phylogenomic resolution of chytrid fungi.</title>
        <authorList>
            <person name="Stajich J.E."/>
            <person name="Amses K."/>
            <person name="Simmons R."/>
            <person name="Seto K."/>
            <person name="Myers J."/>
            <person name="Bonds A."/>
            <person name="Quandt C.A."/>
            <person name="Barry K."/>
            <person name="Liu P."/>
            <person name="Grigoriev I."/>
            <person name="Longcore J.E."/>
            <person name="James T.Y."/>
        </authorList>
    </citation>
    <scope>NUCLEOTIDE SEQUENCE</scope>
    <source>
        <strain evidence="4">JEL0513</strain>
    </source>
</reference>
<evidence type="ECO:0000313" key="4">
    <source>
        <dbReference type="EMBL" id="KAJ3123475.1"/>
    </source>
</evidence>
<dbReference type="Proteomes" id="UP001211907">
    <property type="component" value="Unassembled WGS sequence"/>
</dbReference>
<sequence>MKWDFFGAAIAAATVAMQIAASGSTTRCGTSWEAANSTCGLACVFVDAPCVAEAADLKCFANLSLSPCGTTTTISTSSSSTLSSLTSVSSTSTSTTSATNDPAAAAIALISQLPTCGIKCITNGAATVTDSIALQFCQEEVNNELNVTQLTSCLASSCSAADGAATTTALTSNAAQLISACKSLVSALITSATASITATGTSTSNISTTASFSNSNSGSESNINVGLVVGLTVGLLAFWIIVFAFLYWFRKNRKAKKTAEEEELARGNPEGGAELYGGQYDDTTSSIAVVGTAGRTQRP</sequence>
<proteinExistence type="predicted"/>
<keyword evidence="5" id="KW-1185">Reference proteome</keyword>